<evidence type="ECO:0000313" key="2">
    <source>
        <dbReference type="EMBL" id="KKN83392.1"/>
    </source>
</evidence>
<dbReference type="Gene3D" id="2.160.20.10">
    <property type="entry name" value="Single-stranded right-handed beta-helix, Pectin lyase-like"/>
    <property type="match status" value="2"/>
</dbReference>
<dbReference type="InterPro" id="IPR011050">
    <property type="entry name" value="Pectin_lyase_fold/virulence"/>
</dbReference>
<dbReference type="AlphaFoldDB" id="A0A0F9U7T5"/>
<dbReference type="SUPFAM" id="SSF51126">
    <property type="entry name" value="Pectin lyase-like"/>
    <property type="match status" value="2"/>
</dbReference>
<keyword evidence="1" id="KW-0472">Membrane</keyword>
<dbReference type="EMBL" id="LAZR01000185">
    <property type="protein sequence ID" value="KKN83392.1"/>
    <property type="molecule type" value="Genomic_DNA"/>
</dbReference>
<name>A0A0F9U7T5_9ZZZZ</name>
<dbReference type="CDD" id="cd14251">
    <property type="entry name" value="PL-6"/>
    <property type="match status" value="1"/>
</dbReference>
<dbReference type="InterPro" id="IPR006626">
    <property type="entry name" value="PbH1"/>
</dbReference>
<gene>
    <name evidence="2" type="ORF">LCGC14_0299270</name>
</gene>
<comment type="caution">
    <text evidence="2">The sequence shown here is derived from an EMBL/GenBank/DDBJ whole genome shotgun (WGS) entry which is preliminary data.</text>
</comment>
<sequence length="799" mass="89368">MLKIWMSYKYMYFWSTKLVNQYYQVQMKNKFLFKAFLLIIFISTISWVDKDKSDILVHNITEFDNAVSTAEPGTVIVLANGVWNNVQLKFTGEGIESAPITVKAETPGKVFIEGISNLEIAGNYLIVDGLYFRNGYTPTENVIAFRTSKENVANYSRVTNCVILDYNQQQRDKDDLWVQFYGTHNTLDHCYIAGKTNGGPTVRVDLKGNQSIRNYHQIVDNHFGPRPRKGGARGETIQLGSSFTSMSPSNTTIANNLFEECNGEVEIISSKTNFNEIRNNVFYKSEGSVVTRHGNYAVIDGNYFIGDGTNKNYGGIRLVNTGHWVINNYFYKIIGENFRSPLAVMNGIPKSPLNRYNQVTDVVVAYNTYVDCKSPWQFGVGTNIEQKDVLPESEIRSARALRTEVANNIIYNSTGDKNVIIEHDKADGVKFESNIINNQGVAFGDTTRIKASEFELTKVGEYVYLPKLTSEFDIYQGFGFKTITKDLFGNSRENKNSIGAAVQGEFNDTNILDKTKYGADWYSNIVKTTTPNIIEVSKAKGELAAKIAAAKAGDIISLKPGKYKVSKSILINKTITIQSKENEKAEIVFTGADNTPLFELNPYGVLNIKNVSLTGNGKQKAFSNLKENMSNQYGLTVTGCDINNFDYVLKAYKQTFAQEITFKDTAIADCENGIELSEETNDKGDYNVEYLTIENCTFTNVNQNVIDYYRGGYDESTIGGNLMVTNSSFSNCGSKEENGILLNTRGIVNVDISNNTFKNNNVKLVALLWGAKNNSHANNEITNSGQIKVEENLKMKLMY</sequence>
<dbReference type="SMART" id="SM00710">
    <property type="entry name" value="PbH1"/>
    <property type="match status" value="7"/>
</dbReference>
<organism evidence="2">
    <name type="scientific">marine sediment metagenome</name>
    <dbReference type="NCBI Taxonomy" id="412755"/>
    <lineage>
        <taxon>unclassified sequences</taxon>
        <taxon>metagenomes</taxon>
        <taxon>ecological metagenomes</taxon>
    </lineage>
</organism>
<reference evidence="2" key="1">
    <citation type="journal article" date="2015" name="Nature">
        <title>Complex archaea that bridge the gap between prokaryotes and eukaryotes.</title>
        <authorList>
            <person name="Spang A."/>
            <person name="Saw J.H."/>
            <person name="Jorgensen S.L."/>
            <person name="Zaremba-Niedzwiedzka K."/>
            <person name="Martijn J."/>
            <person name="Lind A.E."/>
            <person name="van Eijk R."/>
            <person name="Schleper C."/>
            <person name="Guy L."/>
            <person name="Ettema T.J."/>
        </authorList>
    </citation>
    <scope>NUCLEOTIDE SEQUENCE</scope>
</reference>
<evidence type="ECO:0000256" key="1">
    <source>
        <dbReference type="SAM" id="Phobius"/>
    </source>
</evidence>
<accession>A0A0F9U7T5</accession>
<dbReference type="InterPro" id="IPR039513">
    <property type="entry name" value="PL-6"/>
</dbReference>
<keyword evidence="1" id="KW-0812">Transmembrane</keyword>
<feature type="transmembrane region" description="Helical" evidence="1">
    <location>
        <begin position="31"/>
        <end position="48"/>
    </location>
</feature>
<proteinExistence type="predicted"/>
<dbReference type="InterPro" id="IPR012334">
    <property type="entry name" value="Pectin_lyas_fold"/>
</dbReference>
<keyword evidence="1" id="KW-1133">Transmembrane helix</keyword>
<protein>
    <submittedName>
        <fullName evidence="2">Uncharacterized protein</fullName>
    </submittedName>
</protein>
<dbReference type="Pfam" id="PF14592">
    <property type="entry name" value="Chondroitinas_B"/>
    <property type="match status" value="1"/>
</dbReference>